<feature type="domain" description="EccD-like transmembrane" evidence="2">
    <location>
        <begin position="108"/>
        <end position="441"/>
    </location>
</feature>
<dbReference type="AlphaFoldDB" id="A0A3P1T589"/>
<keyword evidence="1" id="KW-1133">Transmembrane helix</keyword>
<evidence type="ECO:0000259" key="2">
    <source>
        <dbReference type="Pfam" id="PF19053"/>
    </source>
</evidence>
<evidence type="ECO:0000313" key="3">
    <source>
        <dbReference type="EMBL" id="RRD04335.1"/>
    </source>
</evidence>
<feature type="transmembrane region" description="Helical" evidence="1">
    <location>
        <begin position="357"/>
        <end position="377"/>
    </location>
</feature>
<dbReference type="RefSeq" id="WP_124845190.1">
    <property type="nucleotide sequence ID" value="NZ_RQZG01000012.1"/>
</dbReference>
<protein>
    <recommendedName>
        <fullName evidence="2">EccD-like transmembrane domain-containing protein</fullName>
    </recommendedName>
</protein>
<feature type="transmembrane region" description="Helical" evidence="1">
    <location>
        <begin position="232"/>
        <end position="253"/>
    </location>
</feature>
<dbReference type="InterPro" id="IPR044049">
    <property type="entry name" value="EccD_transm"/>
</dbReference>
<organism evidence="3 4">
    <name type="scientific">Arachnia propionica</name>
    <dbReference type="NCBI Taxonomy" id="1750"/>
    <lineage>
        <taxon>Bacteria</taxon>
        <taxon>Bacillati</taxon>
        <taxon>Actinomycetota</taxon>
        <taxon>Actinomycetes</taxon>
        <taxon>Propionibacteriales</taxon>
        <taxon>Propionibacteriaceae</taxon>
        <taxon>Arachnia</taxon>
    </lineage>
</organism>
<feature type="transmembrane region" description="Helical" evidence="1">
    <location>
        <begin position="205"/>
        <end position="226"/>
    </location>
</feature>
<dbReference type="OrthoDB" id="3267556at2"/>
<evidence type="ECO:0000313" key="4">
    <source>
        <dbReference type="Proteomes" id="UP000280819"/>
    </source>
</evidence>
<proteinExistence type="predicted"/>
<gene>
    <name evidence="3" type="ORF">EII34_10925</name>
</gene>
<feature type="transmembrane region" description="Helical" evidence="1">
    <location>
        <begin position="302"/>
        <end position="322"/>
    </location>
</feature>
<name>A0A3P1T589_9ACTN</name>
<dbReference type="Pfam" id="PF19053">
    <property type="entry name" value="EccD"/>
    <property type="match status" value="1"/>
</dbReference>
<dbReference type="EMBL" id="RQZG01000012">
    <property type="protein sequence ID" value="RRD04335.1"/>
    <property type="molecule type" value="Genomic_DNA"/>
</dbReference>
<accession>A0A3P1T589</accession>
<keyword evidence="1" id="KW-0812">Transmembrane</keyword>
<feature type="transmembrane region" description="Helical" evidence="1">
    <location>
        <begin position="127"/>
        <end position="147"/>
    </location>
</feature>
<feature type="transmembrane region" description="Helical" evidence="1">
    <location>
        <begin position="154"/>
        <end position="174"/>
    </location>
</feature>
<sequence>MATTLTSTTIRCGARTFDVAVPEGTTVGSVIHMLGAVPAQGPFQVTRADGGAVTPSMRLGHDLASGTLLHVAARGDTDPAEHSAASAGEHHWVPAAIVTALTLSVVTASEITFLIGPALGWWPVPGWLRAATAVVCGPVLVVALLPATLRRSPWGLPTVTALLGVTSVVVVPFVGGFTALMVAALVGWAALGATLLVWALDRSRLAAATAVVWWLSALTFTVAGLTDVHLPTLAALLLAAATLSIGLVPTLAFRAPETQLLHLPAVTTSSATVRAPKVLPPARITGPRVRRSLRDAEARSQLLLLTASTVAAVTAFPAATLARPGSPAGWAGLVLLLCACLGLLLTPRGSRDRLTRILPRVAAVAVVMALLTSSWVLTGLGGHAAAAVAVGLAVASGLGVVVMTRGRESAWLGHIGDLAQRTSLQLVLPAAVLAGHLFETMWRVMS</sequence>
<feature type="transmembrane region" description="Helical" evidence="1">
    <location>
        <begin position="328"/>
        <end position="345"/>
    </location>
</feature>
<keyword evidence="1" id="KW-0472">Membrane</keyword>
<evidence type="ECO:0000256" key="1">
    <source>
        <dbReference type="SAM" id="Phobius"/>
    </source>
</evidence>
<feature type="transmembrane region" description="Helical" evidence="1">
    <location>
        <begin position="180"/>
        <end position="198"/>
    </location>
</feature>
<feature type="transmembrane region" description="Helical" evidence="1">
    <location>
        <begin position="383"/>
        <end position="403"/>
    </location>
</feature>
<dbReference type="Proteomes" id="UP000280819">
    <property type="component" value="Unassembled WGS sequence"/>
</dbReference>
<reference evidence="3 4" key="1">
    <citation type="submission" date="2018-11" db="EMBL/GenBank/DDBJ databases">
        <title>Genomes From Bacteria Associated with the Canine Oral Cavity: a Test Case for Automated Genome-Based Taxonomic Assignment.</title>
        <authorList>
            <person name="Coil D.A."/>
            <person name="Jospin G."/>
            <person name="Darling A.E."/>
            <person name="Wallis C."/>
            <person name="Davis I.J."/>
            <person name="Harris S."/>
            <person name="Eisen J.A."/>
            <person name="Holcombe L.J."/>
            <person name="O'Flynn C."/>
        </authorList>
    </citation>
    <scope>NUCLEOTIDE SEQUENCE [LARGE SCALE GENOMIC DNA]</scope>
    <source>
        <strain evidence="3 4">OH887_COT-365</strain>
    </source>
</reference>
<feature type="transmembrane region" description="Helical" evidence="1">
    <location>
        <begin position="92"/>
        <end position="115"/>
    </location>
</feature>
<comment type="caution">
    <text evidence="3">The sequence shown here is derived from an EMBL/GenBank/DDBJ whole genome shotgun (WGS) entry which is preliminary data.</text>
</comment>